<keyword evidence="4" id="KW-1185">Reference proteome</keyword>
<dbReference type="GO" id="GO:0005525">
    <property type="term" value="F:GTP binding"/>
    <property type="evidence" value="ECO:0007669"/>
    <property type="project" value="InterPro"/>
</dbReference>
<dbReference type="AlphaFoldDB" id="A0A0C9Z9J6"/>
<dbReference type="Proteomes" id="UP000054018">
    <property type="component" value="Unassembled WGS sequence"/>
</dbReference>
<evidence type="ECO:0000313" key="3">
    <source>
        <dbReference type="EMBL" id="KIK22674.1"/>
    </source>
</evidence>
<reference evidence="3 4" key="1">
    <citation type="submission" date="2014-04" db="EMBL/GenBank/DDBJ databases">
        <authorList>
            <consortium name="DOE Joint Genome Institute"/>
            <person name="Kuo A."/>
            <person name="Kohler A."/>
            <person name="Costa M.D."/>
            <person name="Nagy L.G."/>
            <person name="Floudas D."/>
            <person name="Copeland A."/>
            <person name="Barry K.W."/>
            <person name="Cichocki N."/>
            <person name="Veneault-Fourrey C."/>
            <person name="LaButti K."/>
            <person name="Lindquist E.A."/>
            <person name="Lipzen A."/>
            <person name="Lundell T."/>
            <person name="Morin E."/>
            <person name="Murat C."/>
            <person name="Sun H."/>
            <person name="Tunlid A."/>
            <person name="Henrissat B."/>
            <person name="Grigoriev I.V."/>
            <person name="Hibbett D.S."/>
            <person name="Martin F."/>
            <person name="Nordberg H.P."/>
            <person name="Cantor M.N."/>
            <person name="Hua S.X."/>
        </authorList>
    </citation>
    <scope>NUCLEOTIDE SEQUENCE [LARGE SCALE GENOMIC DNA]</scope>
    <source>
        <strain evidence="3 4">441</strain>
    </source>
</reference>
<evidence type="ECO:0000256" key="1">
    <source>
        <dbReference type="SAM" id="MobiDB-lite"/>
    </source>
</evidence>
<gene>
    <name evidence="3" type="ORF">PISMIDRAFT_651623</name>
</gene>
<organism evidence="3 4">
    <name type="scientific">Pisolithus microcarpus 441</name>
    <dbReference type="NCBI Taxonomy" id="765257"/>
    <lineage>
        <taxon>Eukaryota</taxon>
        <taxon>Fungi</taxon>
        <taxon>Dikarya</taxon>
        <taxon>Basidiomycota</taxon>
        <taxon>Agaricomycotina</taxon>
        <taxon>Agaricomycetes</taxon>
        <taxon>Agaricomycetidae</taxon>
        <taxon>Boletales</taxon>
        <taxon>Sclerodermatineae</taxon>
        <taxon>Pisolithaceae</taxon>
        <taxon>Pisolithus</taxon>
    </lineage>
</organism>
<dbReference type="SUPFAM" id="SSF52540">
    <property type="entry name" value="P-loop containing nucleoside triphosphate hydrolases"/>
    <property type="match status" value="1"/>
</dbReference>
<reference evidence="4" key="2">
    <citation type="submission" date="2015-01" db="EMBL/GenBank/DDBJ databases">
        <title>Evolutionary Origins and Diversification of the Mycorrhizal Mutualists.</title>
        <authorList>
            <consortium name="DOE Joint Genome Institute"/>
            <consortium name="Mycorrhizal Genomics Consortium"/>
            <person name="Kohler A."/>
            <person name="Kuo A."/>
            <person name="Nagy L.G."/>
            <person name="Floudas D."/>
            <person name="Copeland A."/>
            <person name="Barry K.W."/>
            <person name="Cichocki N."/>
            <person name="Veneault-Fourrey C."/>
            <person name="LaButti K."/>
            <person name="Lindquist E.A."/>
            <person name="Lipzen A."/>
            <person name="Lundell T."/>
            <person name="Morin E."/>
            <person name="Murat C."/>
            <person name="Riley R."/>
            <person name="Ohm R."/>
            <person name="Sun H."/>
            <person name="Tunlid A."/>
            <person name="Henrissat B."/>
            <person name="Grigoriev I.V."/>
            <person name="Hibbett D.S."/>
            <person name="Martin F."/>
        </authorList>
    </citation>
    <scope>NUCLEOTIDE SEQUENCE [LARGE SCALE GENOMIC DNA]</scope>
    <source>
        <strain evidence="4">441</strain>
    </source>
</reference>
<dbReference type="EMBL" id="KN833737">
    <property type="protein sequence ID" value="KIK22674.1"/>
    <property type="molecule type" value="Genomic_DNA"/>
</dbReference>
<protein>
    <recommendedName>
        <fullName evidence="2">G domain-containing protein</fullName>
    </recommendedName>
</protein>
<accession>A0A0C9Z9J6</accession>
<feature type="region of interest" description="Disordered" evidence="1">
    <location>
        <begin position="206"/>
        <end position="230"/>
    </location>
</feature>
<dbReference type="InterPro" id="IPR027417">
    <property type="entry name" value="P-loop_NTPase"/>
</dbReference>
<feature type="domain" description="G" evidence="2">
    <location>
        <begin position="17"/>
        <end position="72"/>
    </location>
</feature>
<dbReference type="OrthoDB" id="8954335at2759"/>
<evidence type="ECO:0000313" key="4">
    <source>
        <dbReference type="Proteomes" id="UP000054018"/>
    </source>
</evidence>
<dbReference type="Gene3D" id="3.40.50.300">
    <property type="entry name" value="P-loop containing nucleotide triphosphate hydrolases"/>
    <property type="match status" value="1"/>
</dbReference>
<dbReference type="STRING" id="765257.A0A0C9Z9J6"/>
<dbReference type="CDD" id="cd00882">
    <property type="entry name" value="Ras_like_GTPase"/>
    <property type="match status" value="1"/>
</dbReference>
<proteinExistence type="predicted"/>
<name>A0A0C9Z9J6_9AGAM</name>
<evidence type="ECO:0000259" key="2">
    <source>
        <dbReference type="Pfam" id="PF01926"/>
    </source>
</evidence>
<dbReference type="HOGENOM" id="CLU_018003_0_0_1"/>
<dbReference type="InterPro" id="IPR006073">
    <property type="entry name" value="GTP-bd"/>
</dbReference>
<dbReference type="Pfam" id="PF01926">
    <property type="entry name" value="MMR_HSR1"/>
    <property type="match status" value="1"/>
</dbReference>
<sequence length="265" mass="30778">MSRLKTSSPLTTLHPSVMGPIGSGKTNFINKLTKTKEEEVHQLRPYTHDIREFTFNLSKDRQYVFADIPAFGDPSRSDRDTLRTIVDWIYKKYRANLKLSGIIYTHRITDDWVSAPTRKSFNMFVRLCGRRNAGRVRLVTTIWDNMENKEIAENRASQLEANHWKPLIEAGARHKRFDVNSSRCAWEIIEDLTEWGKAHLIQEELEERGRGSPESVKQLKAEQRRSKDELQQTWGDKFSRRIALFGKNTQADLAVNVAENDYVIL</sequence>